<evidence type="ECO:0000256" key="1">
    <source>
        <dbReference type="PROSITE-ProRule" id="PRU00325"/>
    </source>
</evidence>
<dbReference type="Proteomes" id="UP000000759">
    <property type="component" value="Chromosome 1"/>
</dbReference>
<dbReference type="AlphaFoldDB" id="B7FQW5"/>
<accession>B7FQW5</accession>
<name>B7FQW5_PHATC</name>
<dbReference type="KEGG" id="pti:PHATRDRAFT_32339"/>
<sequence>MEPHEVKKSIAYINGHEVQITLDAAKSSAPPSVIGKMLHLQTGNILSDSSLQHIRIQSGKEQETVLLKDEEFMTQADKLLSYLENTPEISFCAIYDDPDSPLFTVYKQRAKKDRRCLPTSIRVNSGVSAETGILDNATLDAMDPNGELDDYVDRTRRAFKLLGSQKMLLGVAWTNNESRNVFSRFSEIMVADVTEGTNNAKRPLFLFSGKTRLVGPSIGCGLDAYRNYSQNGDPKEYGTFVDAIPTFYPLCEHKLCHWHLLYRSNLMKVQTGKCGVKATILFRVVVLWIESWMTKIETQEEYELSKRLLADWLATPEAIDVKLGGMGQTIVSQINAYMTLSLFPHEQRWARYRYLYTRAFNTSASSYAEAENSALKRRGDGVRPSFSVPKATQVINEGTQIRSKKRHQKAVYNLNAAKTRKPAYYANIGDLVDYIQDSLSKDFEAAASFVLFRPNADQFWVKQATRKSKNTDIRKINDSSYYKYMIPQFERTRIVELVNIDGTFYLVCSCGKFQRQASPCAHLYKVLGQSPTSTDVSVRWTKHWDVYLHRSGHSDLSKHLEDLYKQERPGPVFVDSGQWVIGKGSDNGKCIFYKKNVWLKCFCAQFHFYQEMSKLAGFDMEAAESMNKAMQEALEKVQANVAKRAGKMDYTIGPAITKDHAFFNSL</sequence>
<dbReference type="GO" id="GO:0008270">
    <property type="term" value="F:zinc ion binding"/>
    <property type="evidence" value="ECO:0007669"/>
    <property type="project" value="UniProtKB-KW"/>
</dbReference>
<keyword evidence="1" id="KW-0863">Zinc-finger</keyword>
<keyword evidence="1" id="KW-0479">Metal-binding</keyword>
<dbReference type="InParanoid" id="B7FQW5"/>
<reference evidence="4" key="2">
    <citation type="submission" date="2008-08" db="EMBL/GenBank/DDBJ databases">
        <authorList>
            <consortium name="Diatom Consortium"/>
            <person name="Grigoriev I."/>
            <person name="Grimwood J."/>
            <person name="Kuo A."/>
            <person name="Otillar R.P."/>
            <person name="Salamov A."/>
            <person name="Detter J.C."/>
            <person name="Lindquist E."/>
            <person name="Shapiro H."/>
            <person name="Lucas S."/>
            <person name="Glavina del Rio T."/>
            <person name="Pitluck S."/>
            <person name="Rokhsar D."/>
            <person name="Bowler C."/>
        </authorList>
    </citation>
    <scope>GENOME REANNOTATION</scope>
    <source>
        <strain evidence="4">CCAP 1055/1</strain>
    </source>
</reference>
<dbReference type="PaxDb" id="2850-Phatr32339"/>
<feature type="domain" description="SWIM-type" evidence="2">
    <location>
        <begin position="493"/>
        <end position="531"/>
    </location>
</feature>
<evidence type="ECO:0000259" key="2">
    <source>
        <dbReference type="PROSITE" id="PS50966"/>
    </source>
</evidence>
<organism evidence="3 4">
    <name type="scientific">Phaeodactylum tricornutum (strain CCAP 1055/1)</name>
    <dbReference type="NCBI Taxonomy" id="556484"/>
    <lineage>
        <taxon>Eukaryota</taxon>
        <taxon>Sar</taxon>
        <taxon>Stramenopiles</taxon>
        <taxon>Ochrophyta</taxon>
        <taxon>Bacillariophyta</taxon>
        <taxon>Bacillariophyceae</taxon>
        <taxon>Bacillariophycidae</taxon>
        <taxon>Naviculales</taxon>
        <taxon>Phaeodactylaceae</taxon>
        <taxon>Phaeodactylum</taxon>
    </lineage>
</organism>
<dbReference type="EMBL" id="CM000605">
    <property type="protein sequence ID" value="EEC51402.1"/>
    <property type="molecule type" value="Genomic_DNA"/>
</dbReference>
<dbReference type="Pfam" id="PF04434">
    <property type="entry name" value="SWIM"/>
    <property type="match status" value="1"/>
</dbReference>
<dbReference type="RefSeq" id="XP_002176939.1">
    <property type="nucleotide sequence ID" value="XM_002176903.1"/>
</dbReference>
<evidence type="ECO:0000313" key="4">
    <source>
        <dbReference type="Proteomes" id="UP000000759"/>
    </source>
</evidence>
<evidence type="ECO:0000313" key="3">
    <source>
        <dbReference type="EMBL" id="EEC51402.1"/>
    </source>
</evidence>
<keyword evidence="4" id="KW-1185">Reference proteome</keyword>
<proteinExistence type="predicted"/>
<gene>
    <name evidence="3" type="ORF">PHATRDRAFT_32339</name>
</gene>
<reference evidence="3 4" key="1">
    <citation type="journal article" date="2008" name="Nature">
        <title>The Phaeodactylum genome reveals the evolutionary history of diatom genomes.</title>
        <authorList>
            <person name="Bowler C."/>
            <person name="Allen A.E."/>
            <person name="Badger J.H."/>
            <person name="Grimwood J."/>
            <person name="Jabbari K."/>
            <person name="Kuo A."/>
            <person name="Maheswari U."/>
            <person name="Martens C."/>
            <person name="Maumus F."/>
            <person name="Otillar R.P."/>
            <person name="Rayko E."/>
            <person name="Salamov A."/>
            <person name="Vandepoele K."/>
            <person name="Beszteri B."/>
            <person name="Gruber A."/>
            <person name="Heijde M."/>
            <person name="Katinka M."/>
            <person name="Mock T."/>
            <person name="Valentin K."/>
            <person name="Verret F."/>
            <person name="Berges J.A."/>
            <person name="Brownlee C."/>
            <person name="Cadoret J.P."/>
            <person name="Chiovitti A."/>
            <person name="Choi C.J."/>
            <person name="Coesel S."/>
            <person name="De Martino A."/>
            <person name="Detter J.C."/>
            <person name="Durkin C."/>
            <person name="Falciatore A."/>
            <person name="Fournet J."/>
            <person name="Haruta M."/>
            <person name="Huysman M.J."/>
            <person name="Jenkins B.D."/>
            <person name="Jiroutova K."/>
            <person name="Jorgensen R.E."/>
            <person name="Joubert Y."/>
            <person name="Kaplan A."/>
            <person name="Kroger N."/>
            <person name="Kroth P.G."/>
            <person name="La Roche J."/>
            <person name="Lindquist E."/>
            <person name="Lommer M."/>
            <person name="Martin-Jezequel V."/>
            <person name="Lopez P.J."/>
            <person name="Lucas S."/>
            <person name="Mangogna M."/>
            <person name="McGinnis K."/>
            <person name="Medlin L.K."/>
            <person name="Montsant A."/>
            <person name="Oudot-Le Secq M.P."/>
            <person name="Napoli C."/>
            <person name="Obornik M."/>
            <person name="Parker M.S."/>
            <person name="Petit J.L."/>
            <person name="Porcel B.M."/>
            <person name="Poulsen N."/>
            <person name="Robison M."/>
            <person name="Rychlewski L."/>
            <person name="Rynearson T.A."/>
            <person name="Schmutz J."/>
            <person name="Shapiro H."/>
            <person name="Siaut M."/>
            <person name="Stanley M."/>
            <person name="Sussman M.R."/>
            <person name="Taylor A.R."/>
            <person name="Vardi A."/>
            <person name="von Dassow P."/>
            <person name="Vyverman W."/>
            <person name="Willis A."/>
            <person name="Wyrwicz L.S."/>
            <person name="Rokhsar D.S."/>
            <person name="Weissenbach J."/>
            <person name="Armbrust E.V."/>
            <person name="Green B.R."/>
            <person name="Van de Peer Y."/>
            <person name="Grigoriev I.V."/>
        </authorList>
    </citation>
    <scope>NUCLEOTIDE SEQUENCE [LARGE SCALE GENOMIC DNA]</scope>
    <source>
        <strain evidence="3 4">CCAP 1055/1</strain>
    </source>
</reference>
<keyword evidence="1" id="KW-0862">Zinc</keyword>
<dbReference type="PROSITE" id="PS50966">
    <property type="entry name" value="ZF_SWIM"/>
    <property type="match status" value="1"/>
</dbReference>
<dbReference type="eggNOG" id="ENOG502SC27">
    <property type="taxonomic scope" value="Eukaryota"/>
</dbReference>
<dbReference type="InterPro" id="IPR007527">
    <property type="entry name" value="Znf_SWIM"/>
</dbReference>
<protein>
    <recommendedName>
        <fullName evidence="2">SWIM-type domain-containing protein</fullName>
    </recommendedName>
</protein>
<dbReference type="GeneID" id="7196925"/>
<dbReference type="OrthoDB" id="2402896at2759"/>